<proteinExistence type="predicted"/>
<keyword evidence="4" id="KW-1185">Reference proteome</keyword>
<evidence type="ECO:0000259" key="2">
    <source>
        <dbReference type="PROSITE" id="PS50966"/>
    </source>
</evidence>
<evidence type="ECO:0000313" key="4">
    <source>
        <dbReference type="Proteomes" id="UP001595816"/>
    </source>
</evidence>
<keyword evidence="1" id="KW-0863">Zinc-finger</keyword>
<keyword evidence="1" id="KW-0479">Metal-binding</keyword>
<dbReference type="Pfam" id="PF04434">
    <property type="entry name" value="SWIM"/>
    <property type="match status" value="1"/>
</dbReference>
<evidence type="ECO:0000256" key="1">
    <source>
        <dbReference type="PROSITE-ProRule" id="PRU00325"/>
    </source>
</evidence>
<dbReference type="EMBL" id="JBHSAY010000006">
    <property type="protein sequence ID" value="MFC4131568.1"/>
    <property type="molecule type" value="Genomic_DNA"/>
</dbReference>
<dbReference type="PROSITE" id="PS50966">
    <property type="entry name" value="ZF_SWIM"/>
    <property type="match status" value="1"/>
</dbReference>
<keyword evidence="1" id="KW-0862">Zinc</keyword>
<accession>A0ABV8LMN6</accession>
<comment type="caution">
    <text evidence="3">The sequence shown here is derived from an EMBL/GenBank/DDBJ whole genome shotgun (WGS) entry which is preliminary data.</text>
</comment>
<dbReference type="Proteomes" id="UP001595816">
    <property type="component" value="Unassembled WGS sequence"/>
</dbReference>
<feature type="domain" description="SWIM-type" evidence="2">
    <location>
        <begin position="397"/>
        <end position="435"/>
    </location>
</feature>
<gene>
    <name evidence="3" type="ORF">ACFOZ4_13235</name>
</gene>
<name>A0ABV8LMN6_9ACTN</name>
<dbReference type="InterPro" id="IPR007527">
    <property type="entry name" value="Znf_SWIM"/>
</dbReference>
<sequence>MSVASYAYARPSELSGSGLDLQTSGGDAANPRFFEGFVTTPQPVALGLLAVADVARTRYYQPTARASLDPVVTGSRDMLRFESFSGCCGVYARMDVLPAGLDGRTPDHGTTNVDVNNPLRLSLARVAGLDPLHLAVGPDDLTVSTMDGTRVERKVPLPGRWLRGFAEVAVIASGMEPRASIGAAEAADFLRRLPNDRKVMWVVPAGRSLRLTSRPVAGAVCLSGGARLATLRGLLRHAKTLTVFGPPAGPASPPVASAWLLETPTVRLLLTLSPEVSRGFSGEGAVLNQLTGDQTTDDADLVSALLAWDPVIDVDGLTSACDLPADRVRAALTLLGTAGRVGFDVTEGAYFHRVMPFGTDAAARLNPRLAGARALIDAGAVRPFADRVEVDSGETTYQVRMADGRPAGCTCQWWGKYRGGRGPCKHQLAALISVGVLEEVAA</sequence>
<organism evidence="3 4">
    <name type="scientific">Hamadaea flava</name>
    <dbReference type="NCBI Taxonomy" id="1742688"/>
    <lineage>
        <taxon>Bacteria</taxon>
        <taxon>Bacillati</taxon>
        <taxon>Actinomycetota</taxon>
        <taxon>Actinomycetes</taxon>
        <taxon>Micromonosporales</taxon>
        <taxon>Micromonosporaceae</taxon>
        <taxon>Hamadaea</taxon>
    </lineage>
</organism>
<evidence type="ECO:0000313" key="3">
    <source>
        <dbReference type="EMBL" id="MFC4131568.1"/>
    </source>
</evidence>
<protein>
    <submittedName>
        <fullName evidence="3">SWIM zinc finger family protein</fullName>
    </submittedName>
</protein>
<dbReference type="RefSeq" id="WP_253755217.1">
    <property type="nucleotide sequence ID" value="NZ_JAMZDZ010000001.1"/>
</dbReference>
<reference evidence="4" key="1">
    <citation type="journal article" date="2019" name="Int. J. Syst. Evol. Microbiol.">
        <title>The Global Catalogue of Microorganisms (GCM) 10K type strain sequencing project: providing services to taxonomists for standard genome sequencing and annotation.</title>
        <authorList>
            <consortium name="The Broad Institute Genomics Platform"/>
            <consortium name="The Broad Institute Genome Sequencing Center for Infectious Disease"/>
            <person name="Wu L."/>
            <person name="Ma J."/>
        </authorList>
    </citation>
    <scope>NUCLEOTIDE SEQUENCE [LARGE SCALE GENOMIC DNA]</scope>
    <source>
        <strain evidence="4">CGMCC 4.7289</strain>
    </source>
</reference>